<dbReference type="GeneID" id="7834808"/>
<reference evidence="2" key="1">
    <citation type="journal article" date="2006" name="PLoS Biol.">
        <title>Macronuclear genome sequence of the ciliate Tetrahymena thermophila, a model eukaryote.</title>
        <authorList>
            <person name="Eisen J.A."/>
            <person name="Coyne R.S."/>
            <person name="Wu M."/>
            <person name="Wu D."/>
            <person name="Thiagarajan M."/>
            <person name="Wortman J.R."/>
            <person name="Badger J.H."/>
            <person name="Ren Q."/>
            <person name="Amedeo P."/>
            <person name="Jones K.M."/>
            <person name="Tallon L.J."/>
            <person name="Delcher A.L."/>
            <person name="Salzberg S.L."/>
            <person name="Silva J.C."/>
            <person name="Haas B.J."/>
            <person name="Majoros W.H."/>
            <person name="Farzad M."/>
            <person name="Carlton J.M."/>
            <person name="Smith R.K. Jr."/>
            <person name="Garg J."/>
            <person name="Pearlman R.E."/>
            <person name="Karrer K.M."/>
            <person name="Sun L."/>
            <person name="Manning G."/>
            <person name="Elde N.C."/>
            <person name="Turkewitz A.P."/>
            <person name="Asai D.J."/>
            <person name="Wilkes D.E."/>
            <person name="Wang Y."/>
            <person name="Cai H."/>
            <person name="Collins K."/>
            <person name="Stewart B.A."/>
            <person name="Lee S.R."/>
            <person name="Wilamowska K."/>
            <person name="Weinberg Z."/>
            <person name="Ruzzo W.L."/>
            <person name="Wloga D."/>
            <person name="Gaertig J."/>
            <person name="Frankel J."/>
            <person name="Tsao C.-C."/>
            <person name="Gorovsky M.A."/>
            <person name="Keeling P.J."/>
            <person name="Waller R.F."/>
            <person name="Patron N.J."/>
            <person name="Cherry J.M."/>
            <person name="Stover N.A."/>
            <person name="Krieger C.J."/>
            <person name="del Toro C."/>
            <person name="Ryder H.F."/>
            <person name="Williamson S.C."/>
            <person name="Barbeau R.A."/>
            <person name="Hamilton E.P."/>
            <person name="Orias E."/>
        </authorList>
    </citation>
    <scope>NUCLEOTIDE SEQUENCE [LARGE SCALE GENOMIC DNA]</scope>
    <source>
        <strain evidence="2">SB210</strain>
    </source>
</reference>
<dbReference type="HOGENOM" id="CLU_1986069_0_0_1"/>
<proteinExistence type="predicted"/>
<evidence type="ECO:0000313" key="1">
    <source>
        <dbReference type="EMBL" id="EAR96392.1"/>
    </source>
</evidence>
<dbReference type="InParanoid" id="I7M809"/>
<dbReference type="AlphaFoldDB" id="I7M809"/>
<accession>I7M809</accession>
<dbReference type="RefSeq" id="XP_001016637.1">
    <property type="nucleotide sequence ID" value="XM_001016637.3"/>
</dbReference>
<evidence type="ECO:0000313" key="2">
    <source>
        <dbReference type="Proteomes" id="UP000009168"/>
    </source>
</evidence>
<organism evidence="1 2">
    <name type="scientific">Tetrahymena thermophila (strain SB210)</name>
    <dbReference type="NCBI Taxonomy" id="312017"/>
    <lineage>
        <taxon>Eukaryota</taxon>
        <taxon>Sar</taxon>
        <taxon>Alveolata</taxon>
        <taxon>Ciliophora</taxon>
        <taxon>Intramacronucleata</taxon>
        <taxon>Oligohymenophorea</taxon>
        <taxon>Hymenostomatida</taxon>
        <taxon>Tetrahymenina</taxon>
        <taxon>Tetrahymenidae</taxon>
        <taxon>Tetrahymena</taxon>
    </lineage>
</organism>
<sequence length="126" mass="14870">MQDLNRIKNTQKIIQTVPLFIQKQLKRSHKRIYFRDSLNSKQLQVAIAKDFQGVEQGFLTEEKINKVYEGIIDMKYLQKEVILFFKNVIDTDFLVQMLAAYDINSLKIMMQNNNIDIIGIRLVKCE</sequence>
<dbReference type="EMBL" id="GG662693">
    <property type="protein sequence ID" value="EAR96392.1"/>
    <property type="molecule type" value="Genomic_DNA"/>
</dbReference>
<dbReference type="Proteomes" id="UP000009168">
    <property type="component" value="Unassembled WGS sequence"/>
</dbReference>
<keyword evidence="2" id="KW-1185">Reference proteome</keyword>
<dbReference type="KEGG" id="tet:TTHERM_00189610"/>
<gene>
    <name evidence="1" type="ORF">TTHERM_00189610</name>
</gene>
<name>I7M809_TETTS</name>
<protein>
    <submittedName>
        <fullName evidence="1">Uncharacterized protein</fullName>
    </submittedName>
</protein>